<organism evidence="1 2">
    <name type="scientific">Sphingobacterium corticibacter</name>
    <dbReference type="NCBI Taxonomy" id="2171749"/>
    <lineage>
        <taxon>Bacteria</taxon>
        <taxon>Pseudomonadati</taxon>
        <taxon>Bacteroidota</taxon>
        <taxon>Sphingobacteriia</taxon>
        <taxon>Sphingobacteriales</taxon>
        <taxon>Sphingobacteriaceae</taxon>
        <taxon>Sphingobacterium</taxon>
    </lineage>
</organism>
<dbReference type="Pfam" id="PF05704">
    <property type="entry name" value="Caps_synth"/>
    <property type="match status" value="1"/>
</dbReference>
<dbReference type="InterPro" id="IPR029044">
    <property type="entry name" value="Nucleotide-diphossugar_trans"/>
</dbReference>
<reference evidence="1 2" key="1">
    <citation type="submission" date="2018-04" db="EMBL/GenBank/DDBJ databases">
        <title>Sphingobacterium cortibacter sp. nov.</title>
        <authorList>
            <person name="Li Y."/>
        </authorList>
    </citation>
    <scope>NUCLEOTIDE SEQUENCE [LARGE SCALE GENOMIC DNA]</scope>
    <source>
        <strain evidence="1 2">2c-3</strain>
    </source>
</reference>
<evidence type="ECO:0000313" key="1">
    <source>
        <dbReference type="EMBL" id="PVH25636.1"/>
    </source>
</evidence>
<dbReference type="InterPro" id="IPR008441">
    <property type="entry name" value="AfumC-like_glycosyl_Trfase"/>
</dbReference>
<dbReference type="AlphaFoldDB" id="A0A2T8HJJ8"/>
<dbReference type="Proteomes" id="UP000245627">
    <property type="component" value="Unassembled WGS sequence"/>
</dbReference>
<proteinExistence type="predicted"/>
<dbReference type="RefSeq" id="WP_116775208.1">
    <property type="nucleotide sequence ID" value="NZ_QDKG01000002.1"/>
</dbReference>
<dbReference type="EMBL" id="QDKG01000002">
    <property type="protein sequence ID" value="PVH25636.1"/>
    <property type="molecule type" value="Genomic_DNA"/>
</dbReference>
<dbReference type="Gene3D" id="3.90.550.20">
    <property type="match status" value="1"/>
</dbReference>
<sequence>MMKKIKRFLASGRLSKKLWAAGRRKLIQNKQDKIARFWSPIIDRYFMGEIPRNSLGIKNNLVGKKIIWQYWGQGIDENLPELVKICFESIDHYCSEYEIVRLDDNSVKEYINLPDYVWNHNGQPRFKHVFFSDLLRLALLQAYGGVWIDATILLTGPLPTAFWNMDYFVFQRDDQVFDESNWPSPDLKYWSSNPRFKVRMLSSVIFAKANSEMIQTLLDLIVYYWKTESRIRHYFILQILYNELVSDKFKKEKCPIVSDTYPHLLRLVVDGHENVIAPSNLLDITSIHKLTYLNDEQLTRLRYYFRNVDRVEVKKNESHVQQTDE</sequence>
<evidence type="ECO:0000313" key="2">
    <source>
        <dbReference type="Proteomes" id="UP000245627"/>
    </source>
</evidence>
<accession>A0A2T8HJJ8</accession>
<keyword evidence="2" id="KW-1185">Reference proteome</keyword>
<gene>
    <name evidence="1" type="ORF">DC487_06745</name>
</gene>
<dbReference type="SUPFAM" id="SSF53448">
    <property type="entry name" value="Nucleotide-diphospho-sugar transferases"/>
    <property type="match status" value="1"/>
</dbReference>
<dbReference type="OrthoDB" id="9802881at2"/>
<dbReference type="GO" id="GO:0016757">
    <property type="term" value="F:glycosyltransferase activity"/>
    <property type="evidence" value="ECO:0007669"/>
    <property type="project" value="InterPro"/>
</dbReference>
<name>A0A2T8HJJ8_9SPHI</name>
<comment type="caution">
    <text evidence="1">The sequence shown here is derived from an EMBL/GenBank/DDBJ whole genome shotgun (WGS) entry which is preliminary data.</text>
</comment>
<protein>
    <submittedName>
        <fullName evidence="1">Capsular biosynthesis protein</fullName>
    </submittedName>
</protein>